<keyword evidence="3" id="KW-1185">Reference proteome</keyword>
<proteinExistence type="predicted"/>
<sequence>MQVVIKMGWVWLLAGMLSMAVTTSAWAKNETVALIEHASQQVFETLREDAERTRNDSEFLYGVVEEIILPIIDFEGVSRLILARHWRSATPEQRERFVNAFRGMLVRTYTLQMADHLDKDIRVLSHRSHQDERMAQVATEIVMGQGQSNVSVIYSLRPVDGEWKVFDLTVEGLSLVGNFRTNFGAEIERQGLDRLIARLEQGDESLIEDATEAARQ</sequence>
<dbReference type="PANTHER" id="PTHR36573:SF1">
    <property type="entry name" value="INTERMEMBRANE PHOSPHOLIPID TRANSPORT SYSTEM BINDING PROTEIN MLAC"/>
    <property type="match status" value="1"/>
</dbReference>
<gene>
    <name evidence="2" type="ORF">SAMN05216526_0722</name>
</gene>
<reference evidence="2 3" key="1">
    <citation type="submission" date="2017-01" db="EMBL/GenBank/DDBJ databases">
        <authorList>
            <person name="Mah S.A."/>
            <person name="Swanson W.J."/>
            <person name="Moy G.W."/>
            <person name="Vacquier V.D."/>
        </authorList>
    </citation>
    <scope>NUCLEOTIDE SEQUENCE [LARGE SCALE GENOMIC DNA]</scope>
    <source>
        <strain evidence="2 3">M9</strain>
    </source>
</reference>
<accession>A0A1R3VUH6</accession>
<name>A0A1R3VUH6_9GAMM</name>
<dbReference type="AlphaFoldDB" id="A0A1R3VUH6"/>
<organism evidence="2 3">
    <name type="scientific">Ectothiorhodosinus mongolicus</name>
    <dbReference type="NCBI Taxonomy" id="233100"/>
    <lineage>
        <taxon>Bacteria</taxon>
        <taxon>Pseudomonadati</taxon>
        <taxon>Pseudomonadota</taxon>
        <taxon>Gammaproteobacteria</taxon>
        <taxon>Chromatiales</taxon>
        <taxon>Ectothiorhodospiraceae</taxon>
        <taxon>Ectothiorhodosinus</taxon>
    </lineage>
</organism>
<dbReference type="Gene3D" id="1.10.10.640">
    <property type="entry name" value="phospholipid-binding protein"/>
    <property type="match status" value="1"/>
</dbReference>
<dbReference type="Gene3D" id="3.10.450.50">
    <property type="match status" value="1"/>
</dbReference>
<evidence type="ECO:0000313" key="2">
    <source>
        <dbReference type="EMBL" id="SIT66925.1"/>
    </source>
</evidence>
<evidence type="ECO:0000313" key="3">
    <source>
        <dbReference type="Proteomes" id="UP000223759"/>
    </source>
</evidence>
<dbReference type="InterPro" id="IPR008869">
    <property type="entry name" value="MlaC/ttg2D"/>
</dbReference>
<evidence type="ECO:0000256" key="1">
    <source>
        <dbReference type="SAM" id="SignalP"/>
    </source>
</evidence>
<dbReference type="Proteomes" id="UP000223759">
    <property type="component" value="Unassembled WGS sequence"/>
</dbReference>
<keyword evidence="1" id="KW-0732">Signal</keyword>
<protein>
    <submittedName>
        <fullName evidence="2">Phospholipid transport system substrate-binding protein</fullName>
    </submittedName>
</protein>
<dbReference type="PIRSF" id="PIRSF004649">
    <property type="entry name" value="MlaC"/>
    <property type="match status" value="1"/>
</dbReference>
<dbReference type="Pfam" id="PF05494">
    <property type="entry name" value="MlaC"/>
    <property type="match status" value="1"/>
</dbReference>
<feature type="chain" id="PRO_5012684111" evidence="1">
    <location>
        <begin position="28"/>
        <end position="216"/>
    </location>
</feature>
<feature type="signal peptide" evidence="1">
    <location>
        <begin position="1"/>
        <end position="27"/>
    </location>
</feature>
<dbReference type="PANTHER" id="PTHR36573">
    <property type="entry name" value="INTERMEMBRANE PHOSPHOLIPID TRANSPORT SYSTEM BINDING PROTEIN MLAC"/>
    <property type="match status" value="1"/>
</dbReference>
<dbReference type="EMBL" id="FTPK01000001">
    <property type="protein sequence ID" value="SIT66925.1"/>
    <property type="molecule type" value="Genomic_DNA"/>
</dbReference>
<dbReference type="STRING" id="233100.SAMN05216526_0722"/>